<dbReference type="Proteomes" id="UP001595923">
    <property type="component" value="Unassembled WGS sequence"/>
</dbReference>
<keyword evidence="3" id="KW-1185">Reference proteome</keyword>
<name>A0ABV9DRK4_9ACTN</name>
<comment type="caution">
    <text evidence="2">The sequence shown here is derived from an EMBL/GenBank/DDBJ whole genome shotgun (WGS) entry which is preliminary data.</text>
</comment>
<evidence type="ECO:0000256" key="1">
    <source>
        <dbReference type="SAM" id="MobiDB-lite"/>
    </source>
</evidence>
<gene>
    <name evidence="2" type="ORF">ACFO4E_02875</name>
</gene>
<dbReference type="PANTHER" id="PTHR34475">
    <property type="match status" value="1"/>
</dbReference>
<dbReference type="EMBL" id="JBHSFQ010000002">
    <property type="protein sequence ID" value="MFC4560796.1"/>
    <property type="molecule type" value="Genomic_DNA"/>
</dbReference>
<evidence type="ECO:0000313" key="3">
    <source>
        <dbReference type="Proteomes" id="UP001595923"/>
    </source>
</evidence>
<reference evidence="3" key="1">
    <citation type="journal article" date="2019" name="Int. J. Syst. Evol. Microbiol.">
        <title>The Global Catalogue of Microorganisms (GCM) 10K type strain sequencing project: providing services to taxonomists for standard genome sequencing and annotation.</title>
        <authorList>
            <consortium name="The Broad Institute Genomics Platform"/>
            <consortium name="The Broad Institute Genome Sequencing Center for Infectious Disease"/>
            <person name="Wu L."/>
            <person name="Ma J."/>
        </authorList>
    </citation>
    <scope>NUCLEOTIDE SEQUENCE [LARGE SCALE GENOMIC DNA]</scope>
    <source>
        <strain evidence="3">XZYJ18</strain>
    </source>
</reference>
<evidence type="ECO:0000313" key="2">
    <source>
        <dbReference type="EMBL" id="MFC4560796.1"/>
    </source>
</evidence>
<feature type="region of interest" description="Disordered" evidence="1">
    <location>
        <begin position="117"/>
        <end position="141"/>
    </location>
</feature>
<dbReference type="InterPro" id="IPR050400">
    <property type="entry name" value="Bact_Cytoskel_RodZ"/>
</dbReference>
<organism evidence="2 3">
    <name type="scientific">Nocardiopsis mangrovi</name>
    <dbReference type="NCBI Taxonomy" id="1179818"/>
    <lineage>
        <taxon>Bacteria</taxon>
        <taxon>Bacillati</taxon>
        <taxon>Actinomycetota</taxon>
        <taxon>Actinomycetes</taxon>
        <taxon>Streptosporangiales</taxon>
        <taxon>Nocardiopsidaceae</taxon>
        <taxon>Nocardiopsis</taxon>
    </lineage>
</organism>
<protein>
    <submittedName>
        <fullName evidence="2">Helix-turn-helix domain-containing protein</fullName>
    </submittedName>
</protein>
<proteinExistence type="predicted"/>
<sequence length="250" mass="27013">MMTIGARLAAVREEAGHTLVQLSERTRIREAILAAMEEDRFDECGGAFYVRGHIRAICRDLGTDPVPLLKLFDREYIEARPEPLLTDPVTRPGAPRRYVAVTLWERLRWPWPWPRRGEDPADAEPEAETAHAQEVAEEVRAPVEPVRVPRPRTAPVPEPRPDVAGGQATALAGTLAEAARRPWPLLTAGAIMAVGIATVFQMWSADGALSAATVGGAQPRQAEQSGPVDPGPEEAAEPASGHGEGARPAR</sequence>
<dbReference type="Pfam" id="PF13413">
    <property type="entry name" value="HTH_25"/>
    <property type="match status" value="1"/>
</dbReference>
<dbReference type="InterPro" id="IPR010982">
    <property type="entry name" value="Lambda_DNA-bd_dom_sf"/>
</dbReference>
<dbReference type="PANTHER" id="PTHR34475:SF1">
    <property type="entry name" value="CYTOSKELETON PROTEIN RODZ"/>
    <property type="match status" value="1"/>
</dbReference>
<accession>A0ABV9DRK4</accession>
<dbReference type="RefSeq" id="WP_378571261.1">
    <property type="nucleotide sequence ID" value="NZ_JBHSFQ010000002.1"/>
</dbReference>
<dbReference type="Gene3D" id="1.10.260.40">
    <property type="entry name" value="lambda repressor-like DNA-binding domains"/>
    <property type="match status" value="1"/>
</dbReference>
<feature type="region of interest" description="Disordered" evidence="1">
    <location>
        <begin position="211"/>
        <end position="250"/>
    </location>
</feature>